<evidence type="ECO:0000313" key="1">
    <source>
        <dbReference type="EMBL" id="NGY59342.1"/>
    </source>
</evidence>
<evidence type="ECO:0000313" key="2">
    <source>
        <dbReference type="Proteomes" id="UP000481360"/>
    </source>
</evidence>
<comment type="caution">
    <text evidence="1">The sequence shown here is derived from an EMBL/GenBank/DDBJ whole genome shotgun (WGS) entry which is preliminary data.</text>
</comment>
<name>A0A7C9RS87_9PSEU</name>
<proteinExistence type="predicted"/>
<dbReference type="AlphaFoldDB" id="A0A7C9RS87"/>
<dbReference type="EMBL" id="JAAMPJ010000002">
    <property type="protein sequence ID" value="NGY59342.1"/>
    <property type="molecule type" value="Genomic_DNA"/>
</dbReference>
<organism evidence="1 2">
    <name type="scientific">Lentzea alba</name>
    <dbReference type="NCBI Taxonomy" id="2714351"/>
    <lineage>
        <taxon>Bacteria</taxon>
        <taxon>Bacillati</taxon>
        <taxon>Actinomycetota</taxon>
        <taxon>Actinomycetes</taxon>
        <taxon>Pseudonocardiales</taxon>
        <taxon>Pseudonocardiaceae</taxon>
        <taxon>Lentzea</taxon>
    </lineage>
</organism>
<gene>
    <name evidence="1" type="ORF">G7043_10445</name>
</gene>
<keyword evidence="2" id="KW-1185">Reference proteome</keyword>
<protein>
    <submittedName>
        <fullName evidence="1">Uncharacterized protein</fullName>
    </submittedName>
</protein>
<accession>A0A7C9RS87</accession>
<dbReference type="RefSeq" id="WP_166045367.1">
    <property type="nucleotide sequence ID" value="NZ_JAAMPJ010000002.1"/>
</dbReference>
<dbReference type="Proteomes" id="UP000481360">
    <property type="component" value="Unassembled WGS sequence"/>
</dbReference>
<sequence length="180" mass="20088">MTDTPAPPDPISYVPPNYLTSDDGRKWAVKHWLNVPGPFYTGETDTGWMGRKSAPRHVLYGGEYLNEFVYRQPKTKAEVACLLEAAGDDPLDGYAGDGDSRWTPDAVRAWWDARNEVEEHVAGLVVQFSALPDPEDQEAAEGARDFLAYLAGELRSDLQAYLFRLERGRYPVAGDQLPDL</sequence>
<reference evidence="1 2" key="1">
    <citation type="submission" date="2020-03" db="EMBL/GenBank/DDBJ databases">
        <title>Isolation and identification of active actinomycetes.</title>
        <authorList>
            <person name="Sun X."/>
        </authorList>
    </citation>
    <scope>NUCLEOTIDE SEQUENCE [LARGE SCALE GENOMIC DNA]</scope>
    <source>
        <strain evidence="1 2">NEAU-D13</strain>
    </source>
</reference>